<evidence type="ECO:0000313" key="4">
    <source>
        <dbReference type="EMBL" id="RDL34553.1"/>
    </source>
</evidence>
<keyword evidence="5" id="KW-1185">Reference proteome</keyword>
<dbReference type="GO" id="GO:0005886">
    <property type="term" value="C:plasma membrane"/>
    <property type="evidence" value="ECO:0007669"/>
    <property type="project" value="TreeGrafter"/>
</dbReference>
<feature type="compositionally biased region" description="Polar residues" evidence="2">
    <location>
        <begin position="593"/>
        <end position="604"/>
    </location>
</feature>
<dbReference type="GO" id="GO:0030674">
    <property type="term" value="F:protein-macromolecule adaptor activity"/>
    <property type="evidence" value="ECO:0007669"/>
    <property type="project" value="TreeGrafter"/>
</dbReference>
<dbReference type="GO" id="GO:0031625">
    <property type="term" value="F:ubiquitin protein ligase binding"/>
    <property type="evidence" value="ECO:0007669"/>
    <property type="project" value="TreeGrafter"/>
</dbReference>
<dbReference type="Pfam" id="PF02752">
    <property type="entry name" value="Arrestin_C"/>
    <property type="match status" value="1"/>
</dbReference>
<accession>A0A370TH81</accession>
<dbReference type="STRING" id="2656787.A0A370TH81"/>
<evidence type="ECO:0000256" key="1">
    <source>
        <dbReference type="ARBA" id="ARBA00037950"/>
    </source>
</evidence>
<feature type="compositionally biased region" description="Basic and acidic residues" evidence="2">
    <location>
        <begin position="608"/>
        <end position="623"/>
    </location>
</feature>
<dbReference type="Gene3D" id="2.60.40.640">
    <property type="match status" value="1"/>
</dbReference>
<evidence type="ECO:0000313" key="5">
    <source>
        <dbReference type="Proteomes" id="UP000254866"/>
    </source>
</evidence>
<dbReference type="Pfam" id="PF00339">
    <property type="entry name" value="Arrestin_N"/>
    <property type="match status" value="1"/>
</dbReference>
<dbReference type="SUPFAM" id="SSF81296">
    <property type="entry name" value="E set domains"/>
    <property type="match status" value="1"/>
</dbReference>
<dbReference type="InterPro" id="IPR050357">
    <property type="entry name" value="Arrestin_domain-protein"/>
</dbReference>
<dbReference type="RefSeq" id="XP_031867535.1">
    <property type="nucleotide sequence ID" value="XM_032016304.1"/>
</dbReference>
<comment type="caution">
    <text evidence="4">The sequence shown here is derived from an EMBL/GenBank/DDBJ whole genome shotgun (WGS) entry which is preliminary data.</text>
</comment>
<protein>
    <recommendedName>
        <fullName evidence="3">Arrestin C-terminal-like domain-containing protein</fullName>
    </recommendedName>
</protein>
<feature type="region of interest" description="Disordered" evidence="2">
    <location>
        <begin position="220"/>
        <end position="313"/>
    </location>
</feature>
<reference evidence="4 5" key="1">
    <citation type="journal article" date="2018" name="IMA Fungus">
        <title>IMA Genome-F 9: Draft genome sequence of Annulohypoxylon stygium, Aspergillus mulundensis, Berkeleyomyces basicola (syn. Thielaviopsis basicola), Ceratocystis smalleyi, two Cercospora beticola strains, Coleophoma cylindrospora, Fusarium fracticaudum, Phialophora cf. hyalina, and Morchella septimelata.</title>
        <authorList>
            <person name="Wingfield B.D."/>
            <person name="Bills G.F."/>
            <person name="Dong Y."/>
            <person name="Huang W."/>
            <person name="Nel W.J."/>
            <person name="Swalarsk-Parry B.S."/>
            <person name="Vaghefi N."/>
            <person name="Wilken P.M."/>
            <person name="An Z."/>
            <person name="de Beer Z.W."/>
            <person name="De Vos L."/>
            <person name="Chen L."/>
            <person name="Duong T.A."/>
            <person name="Gao Y."/>
            <person name="Hammerbacher A."/>
            <person name="Kikkert J.R."/>
            <person name="Li Y."/>
            <person name="Li H."/>
            <person name="Li K."/>
            <person name="Li Q."/>
            <person name="Liu X."/>
            <person name="Ma X."/>
            <person name="Naidoo K."/>
            <person name="Pethybridge S.J."/>
            <person name="Sun J."/>
            <person name="Steenkamp E.T."/>
            <person name="van der Nest M.A."/>
            <person name="van Wyk S."/>
            <person name="Wingfield M.J."/>
            <person name="Xiong C."/>
            <person name="Yue Q."/>
            <person name="Zhang X."/>
        </authorList>
    </citation>
    <scope>NUCLEOTIDE SEQUENCE [LARGE SCALE GENOMIC DNA]</scope>
    <source>
        <strain evidence="4 5">BP 5553</strain>
    </source>
</reference>
<dbReference type="AlphaFoldDB" id="A0A370TH81"/>
<dbReference type="OrthoDB" id="7785529at2759"/>
<feature type="compositionally biased region" description="Polar residues" evidence="2">
    <location>
        <begin position="735"/>
        <end position="747"/>
    </location>
</feature>
<dbReference type="PANTHER" id="PTHR11188">
    <property type="entry name" value="ARRESTIN DOMAIN CONTAINING PROTEIN"/>
    <property type="match status" value="1"/>
</dbReference>
<feature type="compositionally biased region" description="Polar residues" evidence="2">
    <location>
        <begin position="717"/>
        <end position="727"/>
    </location>
</feature>
<feature type="compositionally biased region" description="Low complexity" evidence="2">
    <location>
        <begin position="294"/>
        <end position="313"/>
    </location>
</feature>
<feature type="domain" description="Arrestin C-terminal-like" evidence="3">
    <location>
        <begin position="337"/>
        <end position="499"/>
    </location>
</feature>
<dbReference type="EMBL" id="NPIC01000007">
    <property type="protein sequence ID" value="RDL34553.1"/>
    <property type="molecule type" value="Genomic_DNA"/>
</dbReference>
<feature type="compositionally biased region" description="Basic and acidic residues" evidence="2">
    <location>
        <begin position="763"/>
        <end position="775"/>
    </location>
</feature>
<dbReference type="PANTHER" id="PTHR11188:SF161">
    <property type="entry name" value="PH-RESPONSE REGULATOR PROTEIN PALF_RIM8"/>
    <property type="match status" value="1"/>
</dbReference>
<feature type="region of interest" description="Disordered" evidence="2">
    <location>
        <begin position="1"/>
        <end position="21"/>
    </location>
</feature>
<evidence type="ECO:0000256" key="2">
    <source>
        <dbReference type="SAM" id="MobiDB-lite"/>
    </source>
</evidence>
<gene>
    <name evidence="4" type="ORF">BP5553_07681</name>
</gene>
<proteinExistence type="inferred from homology"/>
<organism evidence="4 5">
    <name type="scientific">Venustampulla echinocandica</name>
    <dbReference type="NCBI Taxonomy" id="2656787"/>
    <lineage>
        <taxon>Eukaryota</taxon>
        <taxon>Fungi</taxon>
        <taxon>Dikarya</taxon>
        <taxon>Ascomycota</taxon>
        <taxon>Pezizomycotina</taxon>
        <taxon>Leotiomycetes</taxon>
        <taxon>Helotiales</taxon>
        <taxon>Pleuroascaceae</taxon>
        <taxon>Venustampulla</taxon>
    </lineage>
</organism>
<dbReference type="GeneID" id="43600530"/>
<sequence length="840" mass="90087">MCANANTNDNANANGNAPSAASTATAAPITSTLSSPSAFASTRSLLSRLTSPLKSRARNLTDFHIRPDEPYRKYSPGDLVKGAVILTIVKPVRITHLTVCLRGFVRVYKHPNDVNESWAVDPSLAAPGDPTKTQYFGNGHASLFQDEVTLCGEGRLEPGIYEFNFELQFPSKGLPTSIDFERGTISYLITATITRPTSIAATSSCDQKISLVETVDIGPMLPPKARTISLEPISRRPKRKKTTKTKENGSQETTEPGSDTARPPGSPLPDDSASQRGSHDTGGPRSPAPSDIQSTHSTATSTDSTLSSSTGLSFRLAPAPSSLSARDSQGTGSKISLSKTITAAIQLLKSGCLPGDNMPLQISIKHSKPIKSLHGIIITFYRQGRIDSSPPLSLFADIKGKAAERLKHEEYYPKSKTGLGGLSLTSAGSSNVFRKDLSQTFAPILIDPTSLTAVVNTSVRAPEDIFPTISGVPGQMISFRYFVEVVVDLGGKLAGQQRHVPRAGTVTSYGSTGGRLDGNANTLSTWGGGIVDTDHIRREKSVVACQFEVVVGSTDSARKRGRANSGPGQFNDRPLESPGSPGIRDPIFEESLAQGTVEPQNMDAQTLHPRDDPSYGEGYHDYYSDPPYDYNDVAHHHPNEFPPPIHSQISVPHPEVQSHEGLGEKERLRRAEERLLPSQPPPDTDADPSSSRTVVPPSAPSLHPHESSDDLYHAETVTPQTAPTSAPSHPPELSPNASTTPILGPTSTPALDDLDPAPDAPPTDDKQELERRRLLAEATAPSHFPPDDDDNAGEGSSRPQYEPTAPTLTEEDEYGGSYTQHFPPSPPGPSHNETLPKYER</sequence>
<dbReference type="GO" id="GO:0070086">
    <property type="term" value="P:ubiquitin-dependent endocytosis"/>
    <property type="evidence" value="ECO:0007669"/>
    <property type="project" value="TreeGrafter"/>
</dbReference>
<feature type="region of interest" description="Disordered" evidence="2">
    <location>
        <begin position="554"/>
        <end position="840"/>
    </location>
</feature>
<feature type="compositionally biased region" description="Basic and acidic residues" evidence="2">
    <location>
        <begin position="656"/>
        <end position="675"/>
    </location>
</feature>
<dbReference type="InterPro" id="IPR011022">
    <property type="entry name" value="Arrestin_C-like"/>
</dbReference>
<dbReference type="InterPro" id="IPR014752">
    <property type="entry name" value="Arrestin-like_C"/>
</dbReference>
<feature type="compositionally biased region" description="Basic and acidic residues" evidence="2">
    <location>
        <begin position="703"/>
        <end position="713"/>
    </location>
</feature>
<dbReference type="Proteomes" id="UP000254866">
    <property type="component" value="Unassembled WGS sequence"/>
</dbReference>
<dbReference type="SMART" id="SM01017">
    <property type="entry name" value="Arrestin_C"/>
    <property type="match status" value="1"/>
</dbReference>
<name>A0A370TH81_9HELO</name>
<dbReference type="InterPro" id="IPR011021">
    <property type="entry name" value="Arrestin-like_N"/>
</dbReference>
<evidence type="ECO:0000259" key="3">
    <source>
        <dbReference type="SMART" id="SM01017"/>
    </source>
</evidence>
<dbReference type="GO" id="GO:0005829">
    <property type="term" value="C:cytosol"/>
    <property type="evidence" value="ECO:0007669"/>
    <property type="project" value="TreeGrafter"/>
</dbReference>
<dbReference type="InterPro" id="IPR014756">
    <property type="entry name" value="Ig_E-set"/>
</dbReference>
<comment type="similarity">
    <text evidence="1">Belongs to the arrestin family. PalF/RIM8 subfamily.</text>
</comment>